<proteinExistence type="predicted"/>
<reference evidence="2 3" key="1">
    <citation type="journal article" date="2019" name="BMC Genomics">
        <title>Chromosome level assembly and comparative genome analysis confirm lager-brewing yeasts originated from a single hybridization.</title>
        <authorList>
            <person name="Salazar A.N."/>
            <person name="Gorter de Vries A.R."/>
            <person name="van den Broek M."/>
            <person name="Brouwers N."/>
            <person name="de la Torre Cortes P."/>
            <person name="Kuijpers N.G.A."/>
            <person name="Daran J.G."/>
            <person name="Abeel T."/>
        </authorList>
    </citation>
    <scope>NUCLEOTIDE SEQUENCE [LARGE SCALE GENOMIC DNA]</scope>
    <source>
        <strain evidence="2 3">CBS 1483</strain>
    </source>
</reference>
<dbReference type="AlphaFoldDB" id="A0A6C1EB32"/>
<accession>A0A6C1EB32</accession>
<protein>
    <submittedName>
        <fullName evidence="2">Mitochondrial group I intron splicing protein</fullName>
    </submittedName>
</protein>
<dbReference type="GO" id="GO:0070336">
    <property type="term" value="F:flap-structured DNA binding"/>
    <property type="evidence" value="ECO:0007669"/>
    <property type="project" value="TreeGrafter"/>
</dbReference>
<dbReference type="EMBL" id="CP049006">
    <property type="protein sequence ID" value="QID85907.1"/>
    <property type="molecule type" value="Genomic_DNA"/>
</dbReference>
<evidence type="ECO:0000259" key="1">
    <source>
        <dbReference type="Pfam" id="PF09159"/>
    </source>
</evidence>
<dbReference type="Gene3D" id="3.30.420.10">
    <property type="entry name" value="Ribonuclease H-like superfamily/Ribonuclease H"/>
    <property type="match status" value="1"/>
</dbReference>
<dbReference type="InterPro" id="IPR015242">
    <property type="entry name" value="Ydc2_cat"/>
</dbReference>
<dbReference type="InterPro" id="IPR036397">
    <property type="entry name" value="RNaseH_sf"/>
</dbReference>
<dbReference type="Proteomes" id="UP000501346">
    <property type="component" value="Chromosome SeIX"/>
</dbReference>
<name>A0A6C1EB32_SACPS</name>
<dbReference type="InterPro" id="IPR039197">
    <property type="entry name" value="Mrs1/Cce1"/>
</dbReference>
<organism evidence="2 3">
    <name type="scientific">Saccharomyces pastorianus</name>
    <name type="common">Lager yeast</name>
    <name type="synonym">Saccharomyces cerevisiae x Saccharomyces eubayanus</name>
    <dbReference type="NCBI Taxonomy" id="27292"/>
    <lineage>
        <taxon>Eukaryota</taxon>
        <taxon>Fungi</taxon>
        <taxon>Dikarya</taxon>
        <taxon>Ascomycota</taxon>
        <taxon>Saccharomycotina</taxon>
        <taxon>Saccharomycetes</taxon>
        <taxon>Saccharomycetales</taxon>
        <taxon>Saccharomycetaceae</taxon>
        <taxon>Saccharomyces</taxon>
    </lineage>
</organism>
<keyword evidence="3" id="KW-1185">Reference proteome</keyword>
<dbReference type="OrthoDB" id="4041867at2759"/>
<dbReference type="PANTHER" id="PTHR28072">
    <property type="entry name" value="CRUCIFORM CUTTING ENDONUCLEASE 1, MITOCHONDRIAL-RELATED"/>
    <property type="match status" value="1"/>
</dbReference>
<dbReference type="GO" id="GO:0000403">
    <property type="term" value="F:Y-form DNA binding"/>
    <property type="evidence" value="ECO:0007669"/>
    <property type="project" value="TreeGrafter"/>
</dbReference>
<dbReference type="GO" id="GO:0005739">
    <property type="term" value="C:mitochondrion"/>
    <property type="evidence" value="ECO:0007669"/>
    <property type="project" value="TreeGrafter"/>
</dbReference>
<feature type="domain" description="Mitochondrial resolvase Ydc2 catalytic" evidence="1">
    <location>
        <begin position="11"/>
        <end position="351"/>
    </location>
</feature>
<evidence type="ECO:0000313" key="2">
    <source>
        <dbReference type="EMBL" id="QID85907.1"/>
    </source>
</evidence>
<dbReference type="GO" id="GO:0004520">
    <property type="term" value="F:DNA endonuclease activity"/>
    <property type="evidence" value="ECO:0007669"/>
    <property type="project" value="TreeGrafter"/>
</dbReference>
<gene>
    <name evidence="2" type="primary">MRS1_2</name>
    <name evidence="2" type="ORF">GRS66_008503</name>
</gene>
<evidence type="ECO:0000313" key="3">
    <source>
        <dbReference type="Proteomes" id="UP000501346"/>
    </source>
</evidence>
<dbReference type="Pfam" id="PF09159">
    <property type="entry name" value="Ydc2-catalyt"/>
    <property type="match status" value="1"/>
</dbReference>
<sequence length="365" mass="41789">MSPKNLARSVVPAIDLYCRKANLKTLKYMSLILCNKSSHDRKTPVRSFMVARCAVFEQLRTRLIDEGKINLFSVLLKKNSFAFCKMTIDNNFNTSLVNWQSIPIDYTFAPDNKQRMGLVPTDTLFATEKIISLLGVSPKMTNFVSIERYRTPLMDFTDKLQSNILEHLLYAKCQGVRLSSTDEKPRLFAAICNPEFINAFWCQLTPIRASLKKNRFVAVPQEFQIQDASVLTAIKEIVTKRILRSAFDGDTNSSKGLHLDSSWKFRLPMLASTPDLDFCLKDCLGLDTREDTFDMTEAFLSNMAWSNSLCTYNNIANIVMKDNGRFDSGILKEFNNYIKLEKTNLQDFQAISSEFLKDIKLKPYM</sequence>
<dbReference type="PANTHER" id="PTHR28072:SF1">
    <property type="entry name" value="CRUCIFORM CUTTING ENDONUCLEASE 1, MITOCHONDRIAL-RELATED"/>
    <property type="match status" value="1"/>
</dbReference>
<dbReference type="GO" id="GO:0000402">
    <property type="term" value="F:crossed form four-way junction DNA binding"/>
    <property type="evidence" value="ECO:0007669"/>
    <property type="project" value="TreeGrafter"/>
</dbReference>